<keyword evidence="2" id="KW-1185">Reference proteome</keyword>
<evidence type="ECO:0000313" key="1">
    <source>
        <dbReference type="EMBL" id="MFC5463562.1"/>
    </source>
</evidence>
<reference evidence="2" key="1">
    <citation type="journal article" date="2019" name="Int. J. Syst. Evol. Microbiol.">
        <title>The Global Catalogue of Microorganisms (GCM) 10K type strain sequencing project: providing services to taxonomists for standard genome sequencing and annotation.</title>
        <authorList>
            <consortium name="The Broad Institute Genomics Platform"/>
            <consortium name="The Broad Institute Genome Sequencing Center for Infectious Disease"/>
            <person name="Wu L."/>
            <person name="Ma J."/>
        </authorList>
    </citation>
    <scope>NUCLEOTIDE SEQUENCE [LARGE SCALE GENOMIC DNA]</scope>
    <source>
        <strain evidence="2">CGMCC 1.12237</strain>
    </source>
</reference>
<protein>
    <submittedName>
        <fullName evidence="1">Nucleotidyltransferase domain-containing protein</fullName>
    </submittedName>
</protein>
<dbReference type="SUPFAM" id="SSF81301">
    <property type="entry name" value="Nucleotidyltransferase"/>
    <property type="match status" value="1"/>
</dbReference>
<gene>
    <name evidence="1" type="ORF">ACFPM4_02210</name>
</gene>
<dbReference type="Gene3D" id="3.30.460.10">
    <property type="entry name" value="Beta Polymerase, domain 2"/>
    <property type="match status" value="1"/>
</dbReference>
<dbReference type="RefSeq" id="WP_382347213.1">
    <property type="nucleotide sequence ID" value="NZ_JBHSMC010000001.1"/>
</dbReference>
<dbReference type="InterPro" id="IPR043519">
    <property type="entry name" value="NT_sf"/>
</dbReference>
<dbReference type="CDD" id="cd05403">
    <property type="entry name" value="NT_KNTase_like"/>
    <property type="match status" value="1"/>
</dbReference>
<organism evidence="1 2">
    <name type="scientific">Lederbergia graminis</name>
    <dbReference type="NCBI Taxonomy" id="735518"/>
    <lineage>
        <taxon>Bacteria</taxon>
        <taxon>Bacillati</taxon>
        <taxon>Bacillota</taxon>
        <taxon>Bacilli</taxon>
        <taxon>Bacillales</taxon>
        <taxon>Bacillaceae</taxon>
        <taxon>Lederbergia</taxon>
    </lineage>
</organism>
<dbReference type="EMBL" id="JBHSMC010000001">
    <property type="protein sequence ID" value="MFC5463562.1"/>
    <property type="molecule type" value="Genomic_DNA"/>
</dbReference>
<comment type="caution">
    <text evidence="1">The sequence shown here is derived from an EMBL/GenBank/DDBJ whole genome shotgun (WGS) entry which is preliminary data.</text>
</comment>
<name>A0ABW0LF12_9BACI</name>
<sequence length="243" mass="27834">MNKDIQKPSPMDAALKFVNQYFPDCQAALLAGSVVRAEATETSDLDIVIFDNSIQTSYRESFIEFGWPIEAFIHNLKSYKYIFDLDYKNARPSMQRMILEGIVLKDTNVLANLKLEAKKILEQGPEEWTEETITIKRYFLTDTLEDFIGNRDRAEGICIAGTLANLLHEFVLRTNRKWIGSSKWMMRALKQFDAHFASSFAEAFDTYYKDDNKTKVIDLTDSVLAAHGGRFFAGFTHGRNNNN</sequence>
<accession>A0ABW0LF12</accession>
<proteinExistence type="predicted"/>
<evidence type="ECO:0000313" key="2">
    <source>
        <dbReference type="Proteomes" id="UP001596147"/>
    </source>
</evidence>
<dbReference type="Proteomes" id="UP001596147">
    <property type="component" value="Unassembled WGS sequence"/>
</dbReference>